<evidence type="ECO:0008006" key="3">
    <source>
        <dbReference type="Google" id="ProtNLM"/>
    </source>
</evidence>
<dbReference type="EMBL" id="KB644412">
    <property type="protein sequence ID" value="EPS30690.1"/>
    <property type="molecule type" value="Genomic_DNA"/>
</dbReference>
<accession>S7ZJ66</accession>
<name>S7ZJ66_PENO1</name>
<dbReference type="SUPFAM" id="SSF48452">
    <property type="entry name" value="TPR-like"/>
    <property type="match status" value="1"/>
</dbReference>
<sequence>MANSGSSKTVLKQTLSPALLEQVRNVWFEHIESDDGLILPGQNDVKRWFVRDEDFDKVCVAQFQSALDKIVESRANKEDILEAIDTSSPLAWLSIILLLDQVPRNCYRGDASKMVFEHLDPLAEAVALRAIDAGVPTMSSTVRYRLAYRFWFPMPLMHSEKLHVHEKAVVQHEENAKDMENLLMQDVSALSDDERKCYKVLSKNSDAVRALLSNQLEYEKRHKVIIERFGRYPHRNQALGRVATAEEEDYLQNGGETFG</sequence>
<proteinExistence type="predicted"/>
<gene>
    <name evidence="1" type="ORF">PDE_05642</name>
</gene>
<dbReference type="Gene3D" id="1.20.58.320">
    <property type="entry name" value="TPR-like"/>
    <property type="match status" value="1"/>
</dbReference>
<evidence type="ECO:0000313" key="1">
    <source>
        <dbReference type="EMBL" id="EPS30690.1"/>
    </source>
</evidence>
<dbReference type="eggNOG" id="ENOG502S80R">
    <property type="taxonomic scope" value="Eukaryota"/>
</dbReference>
<dbReference type="Pfam" id="PF06041">
    <property type="entry name" value="DUF924"/>
    <property type="match status" value="1"/>
</dbReference>
<protein>
    <recommendedName>
        <fullName evidence="3">DUF924-domain-containing protein</fullName>
    </recommendedName>
</protein>
<dbReference type="Gene3D" id="1.25.40.10">
    <property type="entry name" value="Tetratricopeptide repeat domain"/>
    <property type="match status" value="1"/>
</dbReference>
<dbReference type="OrthoDB" id="414698at2759"/>
<evidence type="ECO:0000313" key="2">
    <source>
        <dbReference type="Proteomes" id="UP000019376"/>
    </source>
</evidence>
<dbReference type="Proteomes" id="UP000019376">
    <property type="component" value="Unassembled WGS sequence"/>
</dbReference>
<organism evidence="1 2">
    <name type="scientific">Penicillium oxalicum (strain 114-2 / CGMCC 5302)</name>
    <name type="common">Penicillium decumbens</name>
    <dbReference type="NCBI Taxonomy" id="933388"/>
    <lineage>
        <taxon>Eukaryota</taxon>
        <taxon>Fungi</taxon>
        <taxon>Dikarya</taxon>
        <taxon>Ascomycota</taxon>
        <taxon>Pezizomycotina</taxon>
        <taxon>Eurotiomycetes</taxon>
        <taxon>Eurotiomycetidae</taxon>
        <taxon>Eurotiales</taxon>
        <taxon>Aspergillaceae</taxon>
        <taxon>Penicillium</taxon>
    </lineage>
</organism>
<dbReference type="STRING" id="933388.S7ZJ66"/>
<dbReference type="InterPro" id="IPR010323">
    <property type="entry name" value="DUF924"/>
</dbReference>
<dbReference type="PhylomeDB" id="S7ZJ66"/>
<dbReference type="AlphaFoldDB" id="S7ZJ66"/>
<reference evidence="1 2" key="1">
    <citation type="journal article" date="2013" name="PLoS ONE">
        <title>Genomic and secretomic analyses reveal unique features of the lignocellulolytic enzyme system of Penicillium decumbens.</title>
        <authorList>
            <person name="Liu G."/>
            <person name="Zhang L."/>
            <person name="Wei X."/>
            <person name="Zou G."/>
            <person name="Qin Y."/>
            <person name="Ma L."/>
            <person name="Li J."/>
            <person name="Zheng H."/>
            <person name="Wang S."/>
            <person name="Wang C."/>
            <person name="Xun L."/>
            <person name="Zhao G.-P."/>
            <person name="Zhou Z."/>
            <person name="Qu Y."/>
        </authorList>
    </citation>
    <scope>NUCLEOTIDE SEQUENCE [LARGE SCALE GENOMIC DNA]</scope>
    <source>
        <strain evidence="2">114-2 / CGMCC 5302</strain>
    </source>
</reference>
<keyword evidence="2" id="KW-1185">Reference proteome</keyword>
<dbReference type="HOGENOM" id="CLU_065010_0_1_1"/>
<dbReference type="InterPro" id="IPR011990">
    <property type="entry name" value="TPR-like_helical_dom_sf"/>
</dbReference>